<comment type="caution">
    <text evidence="2">The sequence shown here is derived from an EMBL/GenBank/DDBJ whole genome shotgun (WGS) entry which is preliminary data.</text>
</comment>
<keyword evidence="1" id="KW-0812">Transmembrane</keyword>
<keyword evidence="1" id="KW-0472">Membrane</keyword>
<protein>
    <submittedName>
        <fullName evidence="2">Uncharacterized protein</fullName>
    </submittedName>
</protein>
<name>A0AAV9GWQ6_9PEZI</name>
<keyword evidence="1" id="KW-1133">Transmembrane helix</keyword>
<reference evidence="2" key="1">
    <citation type="journal article" date="2023" name="Mol. Phylogenet. Evol.">
        <title>Genome-scale phylogeny and comparative genomics of the fungal order Sordariales.</title>
        <authorList>
            <person name="Hensen N."/>
            <person name="Bonometti L."/>
            <person name="Westerberg I."/>
            <person name="Brannstrom I.O."/>
            <person name="Guillou S."/>
            <person name="Cros-Aarteil S."/>
            <person name="Calhoun S."/>
            <person name="Haridas S."/>
            <person name="Kuo A."/>
            <person name="Mondo S."/>
            <person name="Pangilinan J."/>
            <person name="Riley R."/>
            <person name="LaButti K."/>
            <person name="Andreopoulos B."/>
            <person name="Lipzen A."/>
            <person name="Chen C."/>
            <person name="Yan M."/>
            <person name="Daum C."/>
            <person name="Ng V."/>
            <person name="Clum A."/>
            <person name="Steindorff A."/>
            <person name="Ohm R.A."/>
            <person name="Martin F."/>
            <person name="Silar P."/>
            <person name="Natvig D.O."/>
            <person name="Lalanne C."/>
            <person name="Gautier V."/>
            <person name="Ament-Velasquez S.L."/>
            <person name="Kruys A."/>
            <person name="Hutchinson M.I."/>
            <person name="Powell A.J."/>
            <person name="Barry K."/>
            <person name="Miller A.N."/>
            <person name="Grigoriev I.V."/>
            <person name="Debuchy R."/>
            <person name="Gladieux P."/>
            <person name="Hiltunen Thoren M."/>
            <person name="Johannesson H."/>
        </authorList>
    </citation>
    <scope>NUCLEOTIDE SEQUENCE</scope>
    <source>
        <strain evidence="2">PSN243</strain>
    </source>
</reference>
<gene>
    <name evidence="2" type="ORF">QBC34DRAFT_36152</name>
</gene>
<evidence type="ECO:0000313" key="3">
    <source>
        <dbReference type="Proteomes" id="UP001321760"/>
    </source>
</evidence>
<dbReference type="Proteomes" id="UP001321760">
    <property type="component" value="Unassembled WGS sequence"/>
</dbReference>
<sequence length="201" mass="21838">MAPPLRMVHLRCPAGTLTARAAQLCQDGGVLLYLEPSNLQVARRCERGVAEAGRPKGQAQVLAARAPKSCVLAAVCLARYRWTTGPVLKNKRMSGGFQGQGRMPLLLSRASRYFCPHPCRCGILSSWDCGRVQKYLRRTIFTRGRGLSLRMRGIVSFIYFFIAALVILQCCVCLGSGKGLRLMASVSIVPKGRRGNGAQGG</sequence>
<evidence type="ECO:0000256" key="1">
    <source>
        <dbReference type="SAM" id="Phobius"/>
    </source>
</evidence>
<evidence type="ECO:0000313" key="2">
    <source>
        <dbReference type="EMBL" id="KAK4452442.1"/>
    </source>
</evidence>
<proteinExistence type="predicted"/>
<keyword evidence="3" id="KW-1185">Reference proteome</keyword>
<feature type="transmembrane region" description="Helical" evidence="1">
    <location>
        <begin position="153"/>
        <end position="177"/>
    </location>
</feature>
<accession>A0AAV9GWQ6</accession>
<organism evidence="2 3">
    <name type="scientific">Podospora aff. communis PSN243</name>
    <dbReference type="NCBI Taxonomy" id="3040156"/>
    <lineage>
        <taxon>Eukaryota</taxon>
        <taxon>Fungi</taxon>
        <taxon>Dikarya</taxon>
        <taxon>Ascomycota</taxon>
        <taxon>Pezizomycotina</taxon>
        <taxon>Sordariomycetes</taxon>
        <taxon>Sordariomycetidae</taxon>
        <taxon>Sordariales</taxon>
        <taxon>Podosporaceae</taxon>
        <taxon>Podospora</taxon>
    </lineage>
</organism>
<dbReference type="AlphaFoldDB" id="A0AAV9GWQ6"/>
<reference evidence="2" key="2">
    <citation type="submission" date="2023-05" db="EMBL/GenBank/DDBJ databases">
        <authorList>
            <consortium name="Lawrence Berkeley National Laboratory"/>
            <person name="Steindorff A."/>
            <person name="Hensen N."/>
            <person name="Bonometti L."/>
            <person name="Westerberg I."/>
            <person name="Brannstrom I.O."/>
            <person name="Guillou S."/>
            <person name="Cros-Aarteil S."/>
            <person name="Calhoun S."/>
            <person name="Haridas S."/>
            <person name="Kuo A."/>
            <person name="Mondo S."/>
            <person name="Pangilinan J."/>
            <person name="Riley R."/>
            <person name="Labutti K."/>
            <person name="Andreopoulos B."/>
            <person name="Lipzen A."/>
            <person name="Chen C."/>
            <person name="Yanf M."/>
            <person name="Daum C."/>
            <person name="Ng V."/>
            <person name="Clum A."/>
            <person name="Ohm R."/>
            <person name="Martin F."/>
            <person name="Silar P."/>
            <person name="Natvig D."/>
            <person name="Lalanne C."/>
            <person name="Gautier V."/>
            <person name="Ament-Velasquez S.L."/>
            <person name="Kruys A."/>
            <person name="Hutchinson M.I."/>
            <person name="Powell A.J."/>
            <person name="Barry K."/>
            <person name="Miller A.N."/>
            <person name="Grigoriev I.V."/>
            <person name="Debuchy R."/>
            <person name="Gladieux P."/>
            <person name="Thoren M.H."/>
            <person name="Johannesson H."/>
        </authorList>
    </citation>
    <scope>NUCLEOTIDE SEQUENCE</scope>
    <source>
        <strain evidence="2">PSN243</strain>
    </source>
</reference>
<dbReference type="EMBL" id="MU865924">
    <property type="protein sequence ID" value="KAK4452442.1"/>
    <property type="molecule type" value="Genomic_DNA"/>
</dbReference>